<evidence type="ECO:0000313" key="8">
    <source>
        <dbReference type="EMBL" id="OEO30301.1"/>
    </source>
</evidence>
<evidence type="ECO:0000256" key="6">
    <source>
        <dbReference type="SAM" id="SignalP"/>
    </source>
</evidence>
<organism evidence="8 9">
    <name type="scientific">Devosia insulae DS-56</name>
    <dbReference type="NCBI Taxonomy" id="1116389"/>
    <lineage>
        <taxon>Bacteria</taxon>
        <taxon>Pseudomonadati</taxon>
        <taxon>Pseudomonadota</taxon>
        <taxon>Alphaproteobacteria</taxon>
        <taxon>Hyphomicrobiales</taxon>
        <taxon>Devosiaceae</taxon>
        <taxon>Devosia</taxon>
    </lineage>
</organism>
<evidence type="ECO:0000256" key="1">
    <source>
        <dbReference type="ARBA" id="ARBA00001231"/>
    </source>
</evidence>
<reference evidence="8 9" key="1">
    <citation type="journal article" date="2015" name="Genome Announc.">
        <title>Genome Assemblies of Three Soil-Associated Devosia species: D. insulae, D. limi, and D. soli.</title>
        <authorList>
            <person name="Hassan Y.I."/>
            <person name="Lepp D."/>
            <person name="Zhou T."/>
        </authorList>
    </citation>
    <scope>NUCLEOTIDE SEQUENCE [LARGE SCALE GENOMIC DNA]</scope>
    <source>
        <strain evidence="8 9">DS-56</strain>
    </source>
</reference>
<feature type="chain" id="PRO_5009190351" description="beta-N-acetylhexosaminidase" evidence="6">
    <location>
        <begin position="22"/>
        <end position="367"/>
    </location>
</feature>
<dbReference type="AlphaFoldDB" id="A0A1E5XP03"/>
<evidence type="ECO:0000256" key="3">
    <source>
        <dbReference type="ARBA" id="ARBA00012663"/>
    </source>
</evidence>
<dbReference type="SUPFAM" id="SSF51445">
    <property type="entry name" value="(Trans)glycosidases"/>
    <property type="match status" value="1"/>
</dbReference>
<evidence type="ECO:0000256" key="2">
    <source>
        <dbReference type="ARBA" id="ARBA00005336"/>
    </source>
</evidence>
<evidence type="ECO:0000313" key="9">
    <source>
        <dbReference type="Proteomes" id="UP000095463"/>
    </source>
</evidence>
<dbReference type="EMBL" id="LAJE02000219">
    <property type="protein sequence ID" value="OEO30301.1"/>
    <property type="molecule type" value="Genomic_DNA"/>
</dbReference>
<dbReference type="InterPro" id="IPR050226">
    <property type="entry name" value="NagZ_Beta-hexosaminidase"/>
</dbReference>
<dbReference type="EC" id="3.2.1.52" evidence="3"/>
<dbReference type="Proteomes" id="UP000095463">
    <property type="component" value="Unassembled WGS sequence"/>
</dbReference>
<sequence length="367" mass="38842">MRLATMLLATLLPLAASPALAQSLEQMAGQMIVVGFVGNGVDDKGVAALRAEIAAGDIGGVMYLKTNVASRKAVEAMNTAFREAAPAGLPPFITLDQEGGLVERLDSAAGFKEIPDAASVAAKNTPAEARGIYDGQAQGVAAWGFNVNFAPVVDLSVNPNNQVIAKYGRAFGKDGKLVAEYAAEVIAAHHAAGLLTSLKHFPGHGSSTADSHEGFVDITKTWKDSELEPYRELISGGYDDMVMIGHLIDTNVDPSGMPSSLSKPWIEDVLRGKLGFKGVVITDDLEMGAIRDHFSLKETVLNAVRAGVDVLLFSNTAYQRATLGDEVRAILLAEAEADPAFKARIEESFARIVALKSRIGAENVQPQ</sequence>
<keyword evidence="5" id="KW-0326">Glycosidase</keyword>
<keyword evidence="9" id="KW-1185">Reference proteome</keyword>
<dbReference type="RefSeq" id="WP_069910508.1">
    <property type="nucleotide sequence ID" value="NZ_LAJE02000219.1"/>
</dbReference>
<protein>
    <recommendedName>
        <fullName evidence="3">beta-N-acetylhexosaminidase</fullName>
        <ecNumber evidence="3">3.2.1.52</ecNumber>
    </recommendedName>
</protein>
<gene>
    <name evidence="8" type="ORF">VW23_022170</name>
</gene>
<proteinExistence type="inferred from homology"/>
<comment type="catalytic activity">
    <reaction evidence="1">
        <text>Hydrolysis of terminal non-reducing N-acetyl-D-hexosamine residues in N-acetyl-beta-D-hexosaminides.</text>
        <dbReference type="EC" id="3.2.1.52"/>
    </reaction>
</comment>
<dbReference type="PANTHER" id="PTHR30480:SF13">
    <property type="entry name" value="BETA-HEXOSAMINIDASE"/>
    <property type="match status" value="1"/>
</dbReference>
<evidence type="ECO:0000259" key="7">
    <source>
        <dbReference type="Pfam" id="PF00933"/>
    </source>
</evidence>
<comment type="caution">
    <text evidence="8">The sequence shown here is derived from an EMBL/GenBank/DDBJ whole genome shotgun (WGS) entry which is preliminary data.</text>
</comment>
<dbReference type="GO" id="GO:0009254">
    <property type="term" value="P:peptidoglycan turnover"/>
    <property type="evidence" value="ECO:0007669"/>
    <property type="project" value="TreeGrafter"/>
</dbReference>
<dbReference type="PANTHER" id="PTHR30480">
    <property type="entry name" value="BETA-HEXOSAMINIDASE-RELATED"/>
    <property type="match status" value="1"/>
</dbReference>
<comment type="similarity">
    <text evidence="2">Belongs to the glycosyl hydrolase 3 family.</text>
</comment>
<feature type="domain" description="Glycoside hydrolase family 3 N-terminal" evidence="7">
    <location>
        <begin position="24"/>
        <end position="352"/>
    </location>
</feature>
<dbReference type="InterPro" id="IPR017853">
    <property type="entry name" value="GH"/>
</dbReference>
<dbReference type="Pfam" id="PF00933">
    <property type="entry name" value="Glyco_hydro_3"/>
    <property type="match status" value="1"/>
</dbReference>
<keyword evidence="4" id="KW-0378">Hydrolase</keyword>
<dbReference type="GO" id="GO:0005975">
    <property type="term" value="P:carbohydrate metabolic process"/>
    <property type="evidence" value="ECO:0007669"/>
    <property type="project" value="InterPro"/>
</dbReference>
<dbReference type="InterPro" id="IPR036962">
    <property type="entry name" value="Glyco_hydro_3_N_sf"/>
</dbReference>
<accession>A0A1E5XP03</accession>
<dbReference type="GO" id="GO:0004563">
    <property type="term" value="F:beta-N-acetylhexosaminidase activity"/>
    <property type="evidence" value="ECO:0007669"/>
    <property type="project" value="UniProtKB-EC"/>
</dbReference>
<evidence type="ECO:0000256" key="4">
    <source>
        <dbReference type="ARBA" id="ARBA00022801"/>
    </source>
</evidence>
<feature type="signal peptide" evidence="6">
    <location>
        <begin position="1"/>
        <end position="21"/>
    </location>
</feature>
<dbReference type="Gene3D" id="3.20.20.300">
    <property type="entry name" value="Glycoside hydrolase, family 3, N-terminal domain"/>
    <property type="match status" value="1"/>
</dbReference>
<keyword evidence="6" id="KW-0732">Signal</keyword>
<dbReference type="OrthoDB" id="9786661at2"/>
<evidence type="ECO:0000256" key="5">
    <source>
        <dbReference type="ARBA" id="ARBA00023295"/>
    </source>
</evidence>
<dbReference type="InterPro" id="IPR001764">
    <property type="entry name" value="Glyco_hydro_3_N"/>
</dbReference>
<name>A0A1E5XP03_9HYPH</name>